<dbReference type="EMBL" id="JAWXXX010000001">
    <property type="protein sequence ID" value="MDX5894887.1"/>
    <property type="molecule type" value="Genomic_DNA"/>
</dbReference>
<dbReference type="HOGENOM" id="CLU_1873912_0_0_11"/>
<feature type="region of interest" description="Disordered" evidence="1">
    <location>
        <begin position="115"/>
        <end position="136"/>
    </location>
</feature>
<sequence length="136" mass="15036">MGRPRRRRNSRNPRWSTVRVTRTKGSNKTTSYRVSGLSITGVGPTGRVAGRRPTVRATVIDQGTRLTKGDIRLYVDGSEKSRFHYDPASGRLSYYVGNALAPGVHRVEILAESESGDERGRTGGTARKSWTFTVAR</sequence>
<keyword evidence="4" id="KW-1185">Reference proteome</keyword>
<dbReference type="KEGG" id="rrd:RradSPS_2200"/>
<dbReference type="Proteomes" id="UP001281130">
    <property type="component" value="Unassembled WGS sequence"/>
</dbReference>
<evidence type="ECO:0000313" key="4">
    <source>
        <dbReference type="Proteomes" id="UP000025229"/>
    </source>
</evidence>
<evidence type="ECO:0000313" key="2">
    <source>
        <dbReference type="EMBL" id="AHY47483.1"/>
    </source>
</evidence>
<evidence type="ECO:0008006" key="5">
    <source>
        <dbReference type="Google" id="ProtNLM"/>
    </source>
</evidence>
<accession>A0A023X568</accession>
<protein>
    <recommendedName>
        <fullName evidence="5">Bacterial Ig-like domain-containing protein</fullName>
    </recommendedName>
</protein>
<evidence type="ECO:0000313" key="3">
    <source>
        <dbReference type="EMBL" id="MDX5894887.1"/>
    </source>
</evidence>
<reference evidence="3" key="2">
    <citation type="submission" date="2023-11" db="EMBL/GenBank/DDBJ databases">
        <title>MicrobeMod: A computational toolkit for identifying prokaryotic methylation and restriction-modification with nanopore sequencing.</title>
        <authorList>
            <person name="Crits-Christoph A."/>
            <person name="Kang S.C."/>
            <person name="Lee H."/>
            <person name="Ostrov N."/>
        </authorList>
    </citation>
    <scope>NUCLEOTIDE SEQUENCE</scope>
    <source>
        <strain evidence="3">ATCC 51242</strain>
    </source>
</reference>
<feature type="region of interest" description="Disordered" evidence="1">
    <location>
        <begin position="1"/>
        <end position="29"/>
    </location>
</feature>
<name>A0A023X568_RUBRA</name>
<evidence type="ECO:0000256" key="1">
    <source>
        <dbReference type="SAM" id="MobiDB-lite"/>
    </source>
</evidence>
<reference evidence="2 4" key="1">
    <citation type="submission" date="2014-03" db="EMBL/GenBank/DDBJ databases">
        <title>Complete genome sequence of the Radio-Resistant Rubrobacter radiotolerans RSPS-4.</title>
        <authorList>
            <person name="Egas C.C."/>
            <person name="Barroso C.C."/>
            <person name="Froufe H.J.C."/>
            <person name="Pacheco J.J."/>
            <person name="Albuquerque L.L."/>
            <person name="da Costa M.M.S."/>
        </authorList>
    </citation>
    <scope>NUCLEOTIDE SEQUENCE [LARGE SCALE GENOMIC DNA]</scope>
    <source>
        <strain evidence="2 4">RSPS-4</strain>
    </source>
</reference>
<feature type="compositionally biased region" description="Polar residues" evidence="1">
    <location>
        <begin position="18"/>
        <end position="29"/>
    </location>
</feature>
<gene>
    <name evidence="2" type="ORF">RradSPS_2200</name>
    <name evidence="3" type="ORF">SIL72_12735</name>
</gene>
<dbReference type="AlphaFoldDB" id="A0A023X568"/>
<feature type="compositionally biased region" description="Basic residues" evidence="1">
    <location>
        <begin position="1"/>
        <end position="11"/>
    </location>
</feature>
<dbReference type="Proteomes" id="UP000025229">
    <property type="component" value="Chromosome"/>
</dbReference>
<organism evidence="2 4">
    <name type="scientific">Rubrobacter radiotolerans</name>
    <name type="common">Arthrobacter radiotolerans</name>
    <dbReference type="NCBI Taxonomy" id="42256"/>
    <lineage>
        <taxon>Bacteria</taxon>
        <taxon>Bacillati</taxon>
        <taxon>Actinomycetota</taxon>
        <taxon>Rubrobacteria</taxon>
        <taxon>Rubrobacterales</taxon>
        <taxon>Rubrobacteraceae</taxon>
        <taxon>Rubrobacter</taxon>
    </lineage>
</organism>
<dbReference type="STRING" id="42256.RradSPS_2200"/>
<dbReference type="EMBL" id="CP007514">
    <property type="protein sequence ID" value="AHY47483.1"/>
    <property type="molecule type" value="Genomic_DNA"/>
</dbReference>
<proteinExistence type="predicted"/>
<dbReference type="Gene3D" id="2.60.120.260">
    <property type="entry name" value="Galactose-binding domain-like"/>
    <property type="match status" value="1"/>
</dbReference>
<dbReference type="RefSeq" id="WP_038682692.1">
    <property type="nucleotide sequence ID" value="NZ_CP007514.1"/>
</dbReference>